<reference evidence="7 8" key="1">
    <citation type="submission" date="2015-02" db="EMBL/GenBank/DDBJ databases">
        <title>Draft genome sequences of ten Microbacterium spp. with emphasis on heavy metal contaminated environments.</title>
        <authorList>
            <person name="Corretto E."/>
        </authorList>
    </citation>
    <scope>NUCLEOTIDE SEQUENCE [LARGE SCALE GENOMIC DNA]</scope>
    <source>
        <strain evidence="7 8">ARN176</strain>
    </source>
</reference>
<keyword evidence="8" id="KW-1185">Reference proteome</keyword>
<dbReference type="PROSITE" id="PS51257">
    <property type="entry name" value="PROKAR_LIPOPROTEIN"/>
    <property type="match status" value="1"/>
</dbReference>
<dbReference type="InterPro" id="IPR050226">
    <property type="entry name" value="NagZ_Beta-hexosaminidase"/>
</dbReference>
<evidence type="ECO:0000313" key="8">
    <source>
        <dbReference type="Proteomes" id="UP000033740"/>
    </source>
</evidence>
<feature type="compositionally biased region" description="Low complexity" evidence="4">
    <location>
        <begin position="39"/>
        <end position="60"/>
    </location>
</feature>
<evidence type="ECO:0000259" key="6">
    <source>
        <dbReference type="Pfam" id="PF00933"/>
    </source>
</evidence>
<dbReference type="AlphaFoldDB" id="A0A0F0LKD7"/>
<feature type="region of interest" description="Disordered" evidence="4">
    <location>
        <begin position="39"/>
        <end position="64"/>
    </location>
</feature>
<dbReference type="InterPro" id="IPR036962">
    <property type="entry name" value="Glyco_hydro_3_N_sf"/>
</dbReference>
<evidence type="ECO:0000256" key="3">
    <source>
        <dbReference type="ARBA" id="ARBA00023295"/>
    </source>
</evidence>
<proteinExistence type="inferred from homology"/>
<dbReference type="STRING" id="582680.RS86_02517"/>
<keyword evidence="3" id="KW-0326">Glycosidase</keyword>
<comment type="caution">
    <text evidence="7">The sequence shown here is derived from an EMBL/GenBank/DDBJ whole genome shotgun (WGS) entry which is preliminary data.</text>
</comment>
<feature type="signal peptide" evidence="5">
    <location>
        <begin position="1"/>
        <end position="35"/>
    </location>
</feature>
<dbReference type="InterPro" id="IPR019800">
    <property type="entry name" value="Glyco_hydro_3_AS"/>
</dbReference>
<keyword evidence="5" id="KW-0732">Signal</keyword>
<dbReference type="GO" id="GO:0009254">
    <property type="term" value="P:peptidoglycan turnover"/>
    <property type="evidence" value="ECO:0007669"/>
    <property type="project" value="TreeGrafter"/>
</dbReference>
<dbReference type="PATRIC" id="fig|582680.6.peg.2582"/>
<dbReference type="InterPro" id="IPR017853">
    <property type="entry name" value="GH"/>
</dbReference>
<dbReference type="EMBL" id="JYIX01000036">
    <property type="protein sequence ID" value="KJL32735.1"/>
    <property type="molecule type" value="Genomic_DNA"/>
</dbReference>
<evidence type="ECO:0000256" key="5">
    <source>
        <dbReference type="SAM" id="SignalP"/>
    </source>
</evidence>
<gene>
    <name evidence="7" type="primary">ybbD_2</name>
    <name evidence="7" type="ORF">RS86_02517</name>
</gene>
<dbReference type="Gene3D" id="3.20.20.300">
    <property type="entry name" value="Glycoside hydrolase, family 3, N-terminal domain"/>
    <property type="match status" value="1"/>
</dbReference>
<dbReference type="GO" id="GO:0005975">
    <property type="term" value="P:carbohydrate metabolic process"/>
    <property type="evidence" value="ECO:0007669"/>
    <property type="project" value="InterPro"/>
</dbReference>
<sequence>MRVFTRRAHASRAVGRRAGAVVLLLSTLLAASACAPDSSSAGGSGASAPSAHTPSAEPAPIASPHSRVQEIVARMDLAQQASAVVMGNTPGADPVAMRAMMSRGYGGFILMGSNVPATPGDLHAMTAALTIDPALPPLIATDEEGGDVVRLPWDDQPGADVLKTQPAGATRAAFARRGMLLAQSGVTVNFGVVADVASSPDSFIYDRSFGTDPAAAAERVDAAVRGEASWVSTTLKHFPGHGAAEGDSHHMIPSTGMDLETWHSQVAPPFLAGIRAGAPIVMMGHLAYTAVDAQPASLSPRWHQILRDDLGFRGVIVTDDLDMLVDSGDPAYADEVSDAVQAVVAGSDLVLALDGAGPDTAQKIADGLVAAVRSGALPADRLREAATRVIALRLDIADRRH</sequence>
<keyword evidence="2" id="KW-0378">Hydrolase</keyword>
<dbReference type="Proteomes" id="UP000033740">
    <property type="component" value="Unassembled WGS sequence"/>
</dbReference>
<evidence type="ECO:0000256" key="1">
    <source>
        <dbReference type="ARBA" id="ARBA00005336"/>
    </source>
</evidence>
<evidence type="ECO:0000313" key="7">
    <source>
        <dbReference type="EMBL" id="KJL32735.1"/>
    </source>
</evidence>
<dbReference type="PROSITE" id="PS00775">
    <property type="entry name" value="GLYCOSYL_HYDROL_F3"/>
    <property type="match status" value="1"/>
</dbReference>
<keyword evidence="7" id="KW-0449">Lipoprotein</keyword>
<dbReference type="InterPro" id="IPR001764">
    <property type="entry name" value="Glyco_hydro_3_N"/>
</dbReference>
<dbReference type="Pfam" id="PF00933">
    <property type="entry name" value="Glyco_hydro_3"/>
    <property type="match status" value="1"/>
</dbReference>
<dbReference type="PANTHER" id="PTHR30480">
    <property type="entry name" value="BETA-HEXOSAMINIDASE-RELATED"/>
    <property type="match status" value="1"/>
</dbReference>
<dbReference type="GO" id="GO:0004553">
    <property type="term" value="F:hydrolase activity, hydrolyzing O-glycosyl compounds"/>
    <property type="evidence" value="ECO:0007669"/>
    <property type="project" value="InterPro"/>
</dbReference>
<protein>
    <submittedName>
        <fullName evidence="7">Putative lipoprotein YbbD</fullName>
    </submittedName>
</protein>
<name>A0A0F0LKD7_9MICO</name>
<organism evidence="7 8">
    <name type="scientific">Microbacterium azadirachtae</name>
    <dbReference type="NCBI Taxonomy" id="582680"/>
    <lineage>
        <taxon>Bacteria</taxon>
        <taxon>Bacillati</taxon>
        <taxon>Actinomycetota</taxon>
        <taxon>Actinomycetes</taxon>
        <taxon>Micrococcales</taxon>
        <taxon>Microbacteriaceae</taxon>
        <taxon>Microbacterium</taxon>
    </lineage>
</organism>
<evidence type="ECO:0000256" key="4">
    <source>
        <dbReference type="SAM" id="MobiDB-lite"/>
    </source>
</evidence>
<feature type="domain" description="Glycoside hydrolase family 3 N-terminal" evidence="6">
    <location>
        <begin position="105"/>
        <end position="391"/>
    </location>
</feature>
<dbReference type="PANTHER" id="PTHR30480:SF14">
    <property type="entry name" value="HYDROLASE, PUTATIVE (AFU_ORTHOLOGUE AFUA_4G13770)-RELATED"/>
    <property type="match status" value="1"/>
</dbReference>
<accession>A0A0F0LKD7</accession>
<evidence type="ECO:0000256" key="2">
    <source>
        <dbReference type="ARBA" id="ARBA00022801"/>
    </source>
</evidence>
<comment type="similarity">
    <text evidence="1">Belongs to the glycosyl hydrolase 3 family.</text>
</comment>
<feature type="chain" id="PRO_5038893802" evidence="5">
    <location>
        <begin position="36"/>
        <end position="401"/>
    </location>
</feature>
<dbReference type="RefSeq" id="WP_045272584.1">
    <property type="nucleotide sequence ID" value="NZ_JYIX01000036.1"/>
</dbReference>
<dbReference type="SUPFAM" id="SSF51445">
    <property type="entry name" value="(Trans)glycosidases"/>
    <property type="match status" value="1"/>
</dbReference>